<dbReference type="PANTHER" id="PTHR37477">
    <property type="entry name" value="COBALT-PRECORRIN-5A HYDROLASE"/>
    <property type="match status" value="1"/>
</dbReference>
<name>A0A1N6K337_9BURK</name>
<proteinExistence type="predicted"/>
<keyword evidence="2" id="KW-0378">Hydrolase</keyword>
<dbReference type="InterPro" id="IPR002750">
    <property type="entry name" value="CobE/GbiG_C"/>
</dbReference>
<dbReference type="RefSeq" id="WP_074267800.1">
    <property type="nucleotide sequence ID" value="NZ_FSRM01000002.1"/>
</dbReference>
<reference evidence="2 3" key="1">
    <citation type="submission" date="2016-11" db="EMBL/GenBank/DDBJ databases">
        <authorList>
            <person name="Jaros S."/>
            <person name="Januszkiewicz K."/>
            <person name="Wedrychowicz H."/>
        </authorList>
    </citation>
    <scope>NUCLEOTIDE SEQUENCE [LARGE SCALE GENOMIC DNA]</scope>
    <source>
        <strain evidence="2 3">GAS86</strain>
    </source>
</reference>
<dbReference type="AlphaFoldDB" id="A0A1N6K337"/>
<dbReference type="InterPro" id="IPR036518">
    <property type="entry name" value="CobE/GbiG_C_sf"/>
</dbReference>
<sequence length="150" mass="15232">MKQFSIGIGCRQQVSAEAIEAAVLATLGKLGVQGANAFESIASISTIDSKAREPGLLTFCARHALMLHSFSREAIAACPGGMLRATASKAVQARFGVDGICEPCALLGAPGGSLVAGKTASPGVTVAIACLAEFCTQAPGARRLNPTTRT</sequence>
<protein>
    <submittedName>
        <fullName evidence="2">Cobalt-precorrin 5A hydrolase</fullName>
    </submittedName>
</protein>
<accession>A0A1N6K337</accession>
<dbReference type="PANTHER" id="PTHR37477:SF1">
    <property type="entry name" value="COBALT-PRECORRIN-5A HYDROLASE"/>
    <property type="match status" value="1"/>
</dbReference>
<dbReference type="OrthoDB" id="9781023at2"/>
<dbReference type="Pfam" id="PF01890">
    <property type="entry name" value="CbiG_C"/>
    <property type="match status" value="1"/>
</dbReference>
<dbReference type="GO" id="GO:0009236">
    <property type="term" value="P:cobalamin biosynthetic process"/>
    <property type="evidence" value="ECO:0007669"/>
    <property type="project" value="InterPro"/>
</dbReference>
<organism evidence="2 3">
    <name type="scientific">Paraburkholderia phenazinium</name>
    <dbReference type="NCBI Taxonomy" id="60549"/>
    <lineage>
        <taxon>Bacteria</taxon>
        <taxon>Pseudomonadati</taxon>
        <taxon>Pseudomonadota</taxon>
        <taxon>Betaproteobacteria</taxon>
        <taxon>Burkholderiales</taxon>
        <taxon>Burkholderiaceae</taxon>
        <taxon>Paraburkholderia</taxon>
    </lineage>
</organism>
<evidence type="ECO:0000313" key="2">
    <source>
        <dbReference type="EMBL" id="SIO50951.1"/>
    </source>
</evidence>
<gene>
    <name evidence="2" type="ORF">SAMN05444168_5885</name>
</gene>
<evidence type="ECO:0000313" key="3">
    <source>
        <dbReference type="Proteomes" id="UP000184693"/>
    </source>
</evidence>
<dbReference type="EMBL" id="FSRM01000002">
    <property type="protein sequence ID" value="SIO50951.1"/>
    <property type="molecule type" value="Genomic_DNA"/>
</dbReference>
<dbReference type="Gene3D" id="3.30.420.180">
    <property type="entry name" value="CobE/GbiG C-terminal domain"/>
    <property type="match status" value="1"/>
</dbReference>
<evidence type="ECO:0000259" key="1">
    <source>
        <dbReference type="Pfam" id="PF01890"/>
    </source>
</evidence>
<feature type="domain" description="CobE/GbiG C-terminal" evidence="1">
    <location>
        <begin position="5"/>
        <end position="129"/>
    </location>
</feature>
<dbReference type="GO" id="GO:0016787">
    <property type="term" value="F:hydrolase activity"/>
    <property type="evidence" value="ECO:0007669"/>
    <property type="project" value="UniProtKB-KW"/>
</dbReference>
<dbReference type="Proteomes" id="UP000184693">
    <property type="component" value="Unassembled WGS sequence"/>
</dbReference>
<dbReference type="SUPFAM" id="SSF159664">
    <property type="entry name" value="CobE/GbiG C-terminal domain-like"/>
    <property type="match status" value="1"/>
</dbReference>
<dbReference type="InterPro" id="IPR052553">
    <property type="entry name" value="CbiG_hydrolase"/>
</dbReference>